<feature type="transmembrane region" description="Helical" evidence="1">
    <location>
        <begin position="113"/>
        <end position="132"/>
    </location>
</feature>
<feature type="transmembrane region" description="Helical" evidence="1">
    <location>
        <begin position="144"/>
        <end position="164"/>
    </location>
</feature>
<organism evidence="2 3">
    <name type="scientific">Zobellia barbeyronii</name>
    <dbReference type="NCBI Taxonomy" id="2748009"/>
    <lineage>
        <taxon>Bacteria</taxon>
        <taxon>Pseudomonadati</taxon>
        <taxon>Bacteroidota</taxon>
        <taxon>Flavobacteriia</taxon>
        <taxon>Flavobacteriales</taxon>
        <taxon>Flavobacteriaceae</taxon>
        <taxon>Zobellia</taxon>
    </lineage>
</organism>
<evidence type="ECO:0000256" key="1">
    <source>
        <dbReference type="SAM" id="Phobius"/>
    </source>
</evidence>
<feature type="transmembrane region" description="Helical" evidence="1">
    <location>
        <begin position="67"/>
        <end position="93"/>
    </location>
</feature>
<accession>A0ABS5WI35</accession>
<reference evidence="2 3" key="1">
    <citation type="submission" date="2020-06" db="EMBL/GenBank/DDBJ databases">
        <authorList>
            <person name="Isaeva M.P."/>
            <person name="Chernysheva N.Y."/>
        </authorList>
    </citation>
    <scope>NUCLEOTIDE SEQUENCE [LARGE SCALE GENOMIC DNA]</scope>
    <source>
        <strain evidence="2 3">KMM 6746</strain>
    </source>
</reference>
<protein>
    <submittedName>
        <fullName evidence="2">DUF2254 domain-containing protein</fullName>
    </submittedName>
</protein>
<gene>
    <name evidence="2" type="ORF">HW347_17495</name>
</gene>
<dbReference type="Pfam" id="PF10011">
    <property type="entry name" value="DUF2254"/>
    <property type="match status" value="1"/>
</dbReference>
<keyword evidence="1" id="KW-0472">Membrane</keyword>
<keyword evidence="1" id="KW-0812">Transmembrane</keyword>
<proteinExistence type="predicted"/>
<evidence type="ECO:0000313" key="3">
    <source>
        <dbReference type="Proteomes" id="UP000740413"/>
    </source>
</evidence>
<dbReference type="Proteomes" id="UP000740413">
    <property type="component" value="Unassembled WGS sequence"/>
</dbReference>
<dbReference type="InterPro" id="IPR018723">
    <property type="entry name" value="DUF2254_membrane"/>
</dbReference>
<sequence length="432" mass="48591">MKKVLKFLQKTYREVLRSIAFYPVLIAILCVVLAIVTLSLENVEIVKSIKEKIPYLFIQDYDTARSILSVFIGGIISLTVFSFSMVMVVLSQASSNFSPRLLPGLVSNSKHQIILGTYVGTLLYCIIILTSLGARGIEADTMGLSNMFAAILCVVCIGLFVYFIHTISGSIQIQNIIDRIFDKCNGYADKELTRSEDAKIALKYIDTTDWIILNSDKTGYFRGFDIRLLNTSIEEEDNQIEVIPYLNKHLWEGMPILRIREKMSDEDLKNLLFCIDISSDRHEDDKGVGGMIKLMEIAVKAMSPGINDPGTAIDAIAKLGRLLRKFLQFPAITSQPLENNKCILIKNNIPGSELMRILVQPIRLYAKQDSSVMHELIGALQFISNGPNISDENRTLVLEELENIREDIKKHIANEVDKKHLLEAFERGIGEV</sequence>
<dbReference type="EMBL" id="JACATN010000005">
    <property type="protein sequence ID" value="MBT2163068.1"/>
    <property type="molecule type" value="Genomic_DNA"/>
</dbReference>
<dbReference type="RefSeq" id="WP_214613035.1">
    <property type="nucleotide sequence ID" value="NZ_JACATN010000005.1"/>
</dbReference>
<keyword evidence="1" id="KW-1133">Transmembrane helix</keyword>
<reference evidence="3" key="2">
    <citation type="submission" date="2023-07" db="EMBL/GenBank/DDBJ databases">
        <title>Zobellia barbeyronii sp. nov., a new marine flavobacterium, isolated from green and red algae.</title>
        <authorList>
            <person name="Nedashkovskaya O.I."/>
            <person name="Otstavnykh N."/>
            <person name="Zhukova N."/>
            <person name="Guzev K."/>
            <person name="Chausova V."/>
            <person name="Tekutyeva L."/>
            <person name="Mikhailov V."/>
            <person name="Isaeva M."/>
        </authorList>
    </citation>
    <scope>NUCLEOTIDE SEQUENCE [LARGE SCALE GENOMIC DNA]</scope>
    <source>
        <strain evidence="3">KMM 6746</strain>
    </source>
</reference>
<keyword evidence="3" id="KW-1185">Reference proteome</keyword>
<comment type="caution">
    <text evidence="2">The sequence shown here is derived from an EMBL/GenBank/DDBJ whole genome shotgun (WGS) entry which is preliminary data.</text>
</comment>
<feature type="transmembrane region" description="Helical" evidence="1">
    <location>
        <begin position="20"/>
        <end position="40"/>
    </location>
</feature>
<evidence type="ECO:0000313" key="2">
    <source>
        <dbReference type="EMBL" id="MBT2163068.1"/>
    </source>
</evidence>
<name>A0ABS5WI35_9FLAO</name>